<protein>
    <submittedName>
        <fullName evidence="1">Uncharacterized protein</fullName>
    </submittedName>
</protein>
<dbReference type="AlphaFoldDB" id="Q8VVU0"/>
<geneLocation type="plasmid" evidence="1">
    <name>ETB plasmid</name>
</geneLocation>
<evidence type="ECO:0000313" key="1">
    <source>
        <dbReference type="EMBL" id="BAB78402.1"/>
    </source>
</evidence>
<keyword evidence="1" id="KW-0614">Plasmid</keyword>
<name>Q8VVU0_STAAU</name>
<dbReference type="RefSeq" id="WP_010994023.1">
    <property type="nucleotide sequence ID" value="NC_003265.1"/>
</dbReference>
<proteinExistence type="predicted"/>
<dbReference type="EMBL" id="AP012467">
    <property type="protein sequence ID" value="BAO01033.1"/>
    <property type="molecule type" value="Genomic_DNA"/>
</dbReference>
<geneLocation type="plasmid" evidence="2">
    <name>pETB</name>
</geneLocation>
<reference evidence="2" key="2">
    <citation type="journal article" date="2013" name="Antimicrob. Agents Chemother.">
        <title>Emergence of Staphylococcus aureus carrying multiple drug resistance genes on a plasmid encoding exfoliative toxin B.</title>
        <authorList>
            <person name="Hisatsune J."/>
            <person name="Hirakawa H."/>
            <person name="Yamaguchi T."/>
            <person name="Fudaba Y."/>
            <person name="Oshima K."/>
            <person name="Hattori M."/>
            <person name="Kato F."/>
            <person name="Kayama S."/>
            <person name="Sugai M."/>
        </authorList>
    </citation>
    <scope>NUCLEOTIDE SEQUENCE</scope>
    <source>
        <strain evidence="2">TY825</strain>
        <plasmid evidence="2">pETB</plasmid>
    </source>
</reference>
<sequence>MKCYAIEYFIKENEKDEKISEVKLYRANKNGGTFKFASKPIYCNRDKFVEMINSREVFTLTRMVNSGLFSVSSTFNITINNLGYINSKQNSREDFLPYVEFKIK</sequence>
<dbReference type="EMBL" id="AP003088">
    <property type="protein sequence ID" value="BAB78402.1"/>
    <property type="molecule type" value="Genomic_DNA"/>
</dbReference>
<organism evidence="1">
    <name type="scientific">Staphylococcus aureus</name>
    <dbReference type="NCBI Taxonomy" id="1280"/>
    <lineage>
        <taxon>Bacteria</taxon>
        <taxon>Bacillati</taxon>
        <taxon>Bacillota</taxon>
        <taxon>Bacilli</taxon>
        <taxon>Bacillales</taxon>
        <taxon>Staphylococcaceae</taxon>
        <taxon>Staphylococcus</taxon>
    </lineage>
</organism>
<reference evidence="1" key="1">
    <citation type="journal article" date="2001" name="Infect. Immun.">
        <title>Complete nucleotide sequence of a Staphylococcus aureus exfoliative toxin B plasmid and identification of a novel ADP-ribosyltransferase, EDIN-C.</title>
        <authorList>
            <person name="Yamaguchi T."/>
            <person name="Hayashi T."/>
            <person name="Takami H."/>
            <person name="Ohnisi M."/>
            <person name="Murata T."/>
            <person name="Nakayama K."/>
            <person name="Asakawa K."/>
            <person name="Ohara M."/>
            <person name="Komatsuzawa H."/>
            <person name="Sugai M."/>
        </authorList>
    </citation>
    <scope>NUCLEOTIDE SEQUENCE</scope>
    <source>
        <strain evidence="1">TY4</strain>
        <plasmid evidence="1">ETB plasmid</plasmid>
    </source>
</reference>
<evidence type="ECO:0000313" key="2">
    <source>
        <dbReference type="EMBL" id="BAO01033.1"/>
    </source>
</evidence>
<accession>Q8VVU0</accession>